<dbReference type="EMBL" id="MU250526">
    <property type="protein sequence ID" value="KAG7450827.1"/>
    <property type="molecule type" value="Genomic_DNA"/>
</dbReference>
<reference evidence="1" key="1">
    <citation type="submission" date="2020-11" db="EMBL/GenBank/DDBJ databases">
        <title>Adaptations for nitrogen fixation in a non-lichenized fungal sporocarp promotes dispersal by wood-feeding termites.</title>
        <authorList>
            <consortium name="DOE Joint Genome Institute"/>
            <person name="Koch R.A."/>
            <person name="Yoon G."/>
            <person name="Arayal U."/>
            <person name="Lail K."/>
            <person name="Amirebrahimi M."/>
            <person name="Labutti K."/>
            <person name="Lipzen A."/>
            <person name="Riley R."/>
            <person name="Barry K."/>
            <person name="Henrissat B."/>
            <person name="Grigoriev I.V."/>
            <person name="Herr J.R."/>
            <person name="Aime M.C."/>
        </authorList>
    </citation>
    <scope>NUCLEOTIDE SEQUENCE</scope>
    <source>
        <strain evidence="1">MCA 3950</strain>
    </source>
</reference>
<accession>A0A9P7W1D8</accession>
<dbReference type="GeneID" id="66105096"/>
<sequence length="53" mass="5821">MSDSGLLRNFILTTLADQLKIKKIVLGKPVILHLAIQDSRSCINSETKATLIV</sequence>
<gene>
    <name evidence="1" type="ORF">BT62DRAFT_884575</name>
</gene>
<name>A0A9P7W1D8_9AGAR</name>
<dbReference type="AlphaFoldDB" id="A0A9P7W1D8"/>
<dbReference type="RefSeq" id="XP_043044327.1">
    <property type="nucleotide sequence ID" value="XM_043182799.1"/>
</dbReference>
<organism evidence="1 2">
    <name type="scientific">Guyanagaster necrorhizus</name>
    <dbReference type="NCBI Taxonomy" id="856835"/>
    <lineage>
        <taxon>Eukaryota</taxon>
        <taxon>Fungi</taxon>
        <taxon>Dikarya</taxon>
        <taxon>Basidiomycota</taxon>
        <taxon>Agaricomycotina</taxon>
        <taxon>Agaricomycetes</taxon>
        <taxon>Agaricomycetidae</taxon>
        <taxon>Agaricales</taxon>
        <taxon>Marasmiineae</taxon>
        <taxon>Physalacriaceae</taxon>
        <taxon>Guyanagaster</taxon>
    </lineage>
</organism>
<keyword evidence="2" id="KW-1185">Reference proteome</keyword>
<evidence type="ECO:0000313" key="1">
    <source>
        <dbReference type="EMBL" id="KAG7450827.1"/>
    </source>
</evidence>
<protein>
    <submittedName>
        <fullName evidence="1">Uncharacterized protein</fullName>
    </submittedName>
</protein>
<dbReference type="Proteomes" id="UP000812287">
    <property type="component" value="Unassembled WGS sequence"/>
</dbReference>
<dbReference type="OrthoDB" id="1750432at2759"/>
<comment type="caution">
    <text evidence="1">The sequence shown here is derived from an EMBL/GenBank/DDBJ whole genome shotgun (WGS) entry which is preliminary data.</text>
</comment>
<evidence type="ECO:0000313" key="2">
    <source>
        <dbReference type="Proteomes" id="UP000812287"/>
    </source>
</evidence>
<proteinExistence type="predicted"/>